<accession>A0A1W1BHX4</accession>
<dbReference type="CDD" id="cd16373">
    <property type="entry name" value="DMSOR_beta_like"/>
    <property type="match status" value="1"/>
</dbReference>
<keyword evidence="1" id="KW-0813">Transport</keyword>
<keyword evidence="2" id="KW-0004">4Fe-4S</keyword>
<dbReference type="EMBL" id="FPHL01000003">
    <property type="protein sequence ID" value="SFV53098.1"/>
    <property type="molecule type" value="Genomic_DNA"/>
</dbReference>
<evidence type="ECO:0000256" key="3">
    <source>
        <dbReference type="ARBA" id="ARBA00022737"/>
    </source>
</evidence>
<dbReference type="Pfam" id="PF12838">
    <property type="entry name" value="Fer4_7"/>
    <property type="match status" value="2"/>
</dbReference>
<feature type="domain" description="4Fe-4S ferredoxin-type" evidence="5">
    <location>
        <begin position="48"/>
        <end position="78"/>
    </location>
</feature>
<sequence length="277" mass="30565">MANSSNNRRKFMATTLQSVGLTALGGLLWSGYTDEAKAAKLILRPPGALPEEDFLKACIKCGMCAEACVNRDTNIDKETGKQRPGTLKMAKGGDNKLIGTPFFAPRDVPCYMCDDIPCVPVCPSGALDMPSLLNAKKELDINKARMGLAIVHKESCIAYWGLQCDACYRACPLLDEALTLDYQKNDRTGKHAFLLPIVHSDVCTGCGLCEKACVTEKPAIFVLPREYSMGRAGDHYVKGWDKKDQQRVGERNLNKIETKTKRSEKSPMDYLNKGVEY</sequence>
<protein>
    <submittedName>
        <fullName evidence="6">Ferredoxin-type protein NapG (Periplasmic nitrate reductase)</fullName>
    </submittedName>
</protein>
<dbReference type="GO" id="GO:0051539">
    <property type="term" value="F:4 iron, 4 sulfur cluster binding"/>
    <property type="evidence" value="ECO:0007669"/>
    <property type="project" value="UniProtKB-KW"/>
</dbReference>
<gene>
    <name evidence="6" type="ORF">MNB_SV-10-662</name>
</gene>
<dbReference type="InterPro" id="IPR004494">
    <property type="entry name" value="MauM_NapG"/>
</dbReference>
<dbReference type="PROSITE" id="PS51318">
    <property type="entry name" value="TAT"/>
    <property type="match status" value="1"/>
</dbReference>
<keyword evidence="4" id="KW-0249">Electron transport</keyword>
<feature type="domain" description="4Fe-4S ferredoxin-type" evidence="5">
    <location>
        <begin position="194"/>
        <end position="225"/>
    </location>
</feature>
<dbReference type="Gene3D" id="3.30.70.20">
    <property type="match status" value="2"/>
</dbReference>
<evidence type="ECO:0000256" key="1">
    <source>
        <dbReference type="ARBA" id="ARBA00022448"/>
    </source>
</evidence>
<feature type="domain" description="4Fe-4S ferredoxin-type" evidence="5">
    <location>
        <begin position="99"/>
        <end position="132"/>
    </location>
</feature>
<keyword evidence="2" id="KW-0408">Iron</keyword>
<evidence type="ECO:0000313" key="6">
    <source>
        <dbReference type="EMBL" id="SFV53098.1"/>
    </source>
</evidence>
<dbReference type="InterPro" id="IPR006311">
    <property type="entry name" value="TAT_signal"/>
</dbReference>
<organism evidence="6">
    <name type="scientific">hydrothermal vent metagenome</name>
    <dbReference type="NCBI Taxonomy" id="652676"/>
    <lineage>
        <taxon>unclassified sequences</taxon>
        <taxon>metagenomes</taxon>
        <taxon>ecological metagenomes</taxon>
    </lineage>
</organism>
<dbReference type="AlphaFoldDB" id="A0A1W1BHX4"/>
<dbReference type="SUPFAM" id="SSF54862">
    <property type="entry name" value="4Fe-4S ferredoxins"/>
    <property type="match status" value="1"/>
</dbReference>
<reference evidence="6" key="1">
    <citation type="submission" date="2016-10" db="EMBL/GenBank/DDBJ databases">
        <authorList>
            <person name="de Groot N.N."/>
        </authorList>
    </citation>
    <scope>NUCLEOTIDE SEQUENCE</scope>
</reference>
<evidence type="ECO:0000256" key="2">
    <source>
        <dbReference type="ARBA" id="ARBA00022485"/>
    </source>
</evidence>
<dbReference type="NCBIfam" id="TIGR00397">
    <property type="entry name" value="mauM_napG"/>
    <property type="match status" value="1"/>
</dbReference>
<name>A0A1W1BHX4_9ZZZZ</name>
<keyword evidence="2" id="KW-0411">Iron-sulfur</keyword>
<dbReference type="NCBIfam" id="NF007012">
    <property type="entry name" value="PRK09476.1"/>
    <property type="match status" value="1"/>
</dbReference>
<keyword evidence="3" id="KW-0677">Repeat</keyword>
<proteinExistence type="predicted"/>
<evidence type="ECO:0000259" key="5">
    <source>
        <dbReference type="PROSITE" id="PS51379"/>
    </source>
</evidence>
<dbReference type="InterPro" id="IPR017896">
    <property type="entry name" value="4Fe4S_Fe-S-bd"/>
</dbReference>
<evidence type="ECO:0000256" key="4">
    <source>
        <dbReference type="ARBA" id="ARBA00022982"/>
    </source>
</evidence>
<dbReference type="PROSITE" id="PS51379">
    <property type="entry name" value="4FE4S_FER_2"/>
    <property type="match status" value="3"/>
</dbReference>
<keyword evidence="2" id="KW-0479">Metal-binding</keyword>